<evidence type="ECO:0000256" key="12">
    <source>
        <dbReference type="ARBA" id="ARBA00023242"/>
    </source>
</evidence>
<dbReference type="GO" id="GO:0008270">
    <property type="term" value="F:zinc ion binding"/>
    <property type="evidence" value="ECO:0007669"/>
    <property type="project" value="UniProtKB-KW"/>
</dbReference>
<dbReference type="InterPro" id="IPR036420">
    <property type="entry name" value="BRCT_dom_sf"/>
</dbReference>
<evidence type="ECO:0000256" key="2">
    <source>
        <dbReference type="ARBA" id="ARBA00022676"/>
    </source>
</evidence>
<keyword evidence="5" id="KW-0479">Metal-binding</keyword>
<organism evidence="21 22">
    <name type="scientific">Bombardia bombarda</name>
    <dbReference type="NCBI Taxonomy" id="252184"/>
    <lineage>
        <taxon>Eukaryota</taxon>
        <taxon>Fungi</taxon>
        <taxon>Dikarya</taxon>
        <taxon>Ascomycota</taxon>
        <taxon>Pezizomycotina</taxon>
        <taxon>Sordariomycetes</taxon>
        <taxon>Sordariomycetidae</taxon>
        <taxon>Sordariales</taxon>
        <taxon>Lasiosphaeriaceae</taxon>
        <taxon>Bombardia</taxon>
    </lineage>
</organism>
<reference evidence="21" key="1">
    <citation type="submission" date="2023-06" db="EMBL/GenBank/DDBJ databases">
        <title>Genome-scale phylogeny and comparative genomics of the fungal order Sordariales.</title>
        <authorList>
            <consortium name="Lawrence Berkeley National Laboratory"/>
            <person name="Hensen N."/>
            <person name="Bonometti L."/>
            <person name="Westerberg I."/>
            <person name="Brannstrom I.O."/>
            <person name="Guillou S."/>
            <person name="Cros-Aarteil S."/>
            <person name="Calhoun S."/>
            <person name="Haridas S."/>
            <person name="Kuo A."/>
            <person name="Mondo S."/>
            <person name="Pangilinan J."/>
            <person name="Riley R."/>
            <person name="LaButti K."/>
            <person name="Andreopoulos B."/>
            <person name="Lipzen A."/>
            <person name="Chen C."/>
            <person name="Yanf M."/>
            <person name="Daum C."/>
            <person name="Ng V."/>
            <person name="Clum A."/>
            <person name="Steindorff A."/>
            <person name="Ohm R."/>
            <person name="Martin F."/>
            <person name="Silar P."/>
            <person name="Natvig D."/>
            <person name="Lalanne C."/>
            <person name="Gautier V."/>
            <person name="Ament-velasquez S.L."/>
            <person name="Kruys A."/>
            <person name="Hutchinson M.I."/>
            <person name="Powell A.J."/>
            <person name="Barry K."/>
            <person name="Miller A.N."/>
            <person name="Grigoriev I.V."/>
            <person name="Debuchy R."/>
            <person name="Gladieux P."/>
            <person name="Thoren M.H."/>
            <person name="Johannesson H."/>
        </authorList>
    </citation>
    <scope>NUCLEOTIDE SEQUENCE</scope>
    <source>
        <strain evidence="21">SMH3391-2</strain>
    </source>
</reference>
<evidence type="ECO:0000256" key="6">
    <source>
        <dbReference type="ARBA" id="ARBA00022737"/>
    </source>
</evidence>
<evidence type="ECO:0000256" key="15">
    <source>
        <dbReference type="RuleBase" id="RU362114"/>
    </source>
</evidence>
<evidence type="ECO:0000256" key="5">
    <source>
        <dbReference type="ARBA" id="ARBA00022723"/>
    </source>
</evidence>
<dbReference type="Gene3D" id="3.90.228.10">
    <property type="match status" value="1"/>
</dbReference>
<dbReference type="CDD" id="cd01437">
    <property type="entry name" value="parp_like"/>
    <property type="match status" value="1"/>
</dbReference>
<dbReference type="SMART" id="SM00773">
    <property type="entry name" value="WGR"/>
    <property type="match status" value="1"/>
</dbReference>
<dbReference type="InterPro" id="IPR012317">
    <property type="entry name" value="Poly(ADP-ribose)pol_cat_dom"/>
</dbReference>
<dbReference type="GO" id="GO:0005730">
    <property type="term" value="C:nucleolus"/>
    <property type="evidence" value="ECO:0007669"/>
    <property type="project" value="TreeGrafter"/>
</dbReference>
<keyword evidence="11" id="KW-0238">DNA-binding</keyword>
<feature type="compositionally biased region" description="Basic and acidic residues" evidence="16">
    <location>
        <begin position="342"/>
        <end position="351"/>
    </location>
</feature>
<evidence type="ECO:0000259" key="19">
    <source>
        <dbReference type="PROSITE" id="PS51060"/>
    </source>
</evidence>
<comment type="caution">
    <text evidence="21">The sequence shown here is derived from an EMBL/GenBank/DDBJ whole genome shotgun (WGS) entry which is preliminary data.</text>
</comment>
<dbReference type="InterPro" id="IPR001357">
    <property type="entry name" value="BRCT_dom"/>
</dbReference>
<accession>A0AA39W9K8</accession>
<dbReference type="SUPFAM" id="SSF56399">
    <property type="entry name" value="ADP-ribosylation"/>
    <property type="match status" value="1"/>
</dbReference>
<feature type="compositionally biased region" description="Basic and acidic residues" evidence="16">
    <location>
        <begin position="305"/>
        <end position="317"/>
    </location>
</feature>
<dbReference type="SUPFAM" id="SSF142921">
    <property type="entry name" value="WGR domain-like"/>
    <property type="match status" value="1"/>
</dbReference>
<dbReference type="SUPFAM" id="SSF47587">
    <property type="entry name" value="Domain of poly(ADP-ribose) polymerase"/>
    <property type="match status" value="1"/>
</dbReference>
<dbReference type="GO" id="GO:1990404">
    <property type="term" value="F:NAD+-protein mono-ADP-ribosyltransferase activity"/>
    <property type="evidence" value="ECO:0007669"/>
    <property type="project" value="TreeGrafter"/>
</dbReference>
<evidence type="ECO:0000256" key="4">
    <source>
        <dbReference type="ARBA" id="ARBA00022695"/>
    </source>
</evidence>
<evidence type="ECO:0000256" key="9">
    <source>
        <dbReference type="ARBA" id="ARBA00022833"/>
    </source>
</evidence>
<feature type="region of interest" description="Disordered" evidence="16">
    <location>
        <begin position="102"/>
        <end position="208"/>
    </location>
</feature>
<keyword evidence="9" id="KW-0862">Zinc</keyword>
<dbReference type="Gene3D" id="1.20.142.10">
    <property type="entry name" value="Poly(ADP-ribose) polymerase, regulatory domain"/>
    <property type="match status" value="1"/>
</dbReference>
<dbReference type="PROSITE" id="PS51059">
    <property type="entry name" value="PARP_CATALYTIC"/>
    <property type="match status" value="1"/>
</dbReference>
<evidence type="ECO:0000256" key="16">
    <source>
        <dbReference type="SAM" id="MobiDB-lite"/>
    </source>
</evidence>
<evidence type="ECO:0000259" key="17">
    <source>
        <dbReference type="PROSITE" id="PS50172"/>
    </source>
</evidence>
<keyword evidence="22" id="KW-1185">Reference proteome</keyword>
<dbReference type="Pfam" id="PF00533">
    <property type="entry name" value="BRCT"/>
    <property type="match status" value="1"/>
</dbReference>
<dbReference type="PROSITE" id="PS51060">
    <property type="entry name" value="PARP_ALPHA_HD"/>
    <property type="match status" value="1"/>
</dbReference>
<dbReference type="SUPFAM" id="SSF52113">
    <property type="entry name" value="BRCT domain"/>
    <property type="match status" value="1"/>
</dbReference>
<dbReference type="Pfam" id="PF05406">
    <property type="entry name" value="WGR"/>
    <property type="match status" value="1"/>
</dbReference>
<dbReference type="CDD" id="cd17747">
    <property type="entry name" value="BRCT_PARP1"/>
    <property type="match status" value="1"/>
</dbReference>
<comment type="subcellular location">
    <subcellularLocation>
        <location evidence="1">Nucleus</location>
    </subcellularLocation>
</comment>
<feature type="domain" description="PARP alpha-helical" evidence="19">
    <location>
        <begin position="357"/>
        <end position="483"/>
    </location>
</feature>
<evidence type="ECO:0000256" key="8">
    <source>
        <dbReference type="ARBA" id="ARBA00022771"/>
    </source>
</evidence>
<keyword evidence="10 15" id="KW-0520">NAD</keyword>
<dbReference type="CDD" id="cd07997">
    <property type="entry name" value="WGR_PARP"/>
    <property type="match status" value="1"/>
</dbReference>
<keyword evidence="6" id="KW-0677">Repeat</keyword>
<dbReference type="Proteomes" id="UP001174934">
    <property type="component" value="Unassembled WGS sequence"/>
</dbReference>
<evidence type="ECO:0000256" key="13">
    <source>
        <dbReference type="ARBA" id="ARBA00024347"/>
    </source>
</evidence>
<dbReference type="InterPro" id="IPR008893">
    <property type="entry name" value="WGR_domain"/>
</dbReference>
<name>A0AA39W9K8_9PEZI</name>
<feature type="domain" description="PARP catalytic" evidence="18">
    <location>
        <begin position="493"/>
        <end position="727"/>
    </location>
</feature>
<dbReference type="EMBL" id="JAULSR010000013">
    <property type="protein sequence ID" value="KAK0609522.1"/>
    <property type="molecule type" value="Genomic_DNA"/>
</dbReference>
<gene>
    <name evidence="21" type="ORF">B0T17DRAFT_546454</name>
</gene>
<dbReference type="InterPro" id="IPR004102">
    <property type="entry name" value="Poly(ADP-ribose)pol_reg_dom"/>
</dbReference>
<feature type="region of interest" description="Disordered" evidence="16">
    <location>
        <begin position="305"/>
        <end position="355"/>
    </location>
</feature>
<dbReference type="InterPro" id="IPR036616">
    <property type="entry name" value="Poly(ADP-ribose)pol_reg_dom_sf"/>
</dbReference>
<feature type="compositionally biased region" description="Acidic residues" evidence="16">
    <location>
        <begin position="181"/>
        <end position="190"/>
    </location>
</feature>
<dbReference type="InterPro" id="IPR036930">
    <property type="entry name" value="WGR_dom_sf"/>
</dbReference>
<protein>
    <recommendedName>
        <fullName evidence="15">Poly [ADP-ribose] polymerase</fullName>
        <shortName evidence="15">PARP</shortName>
        <ecNumber evidence="15">2.4.2.-</ecNumber>
    </recommendedName>
</protein>
<evidence type="ECO:0000256" key="10">
    <source>
        <dbReference type="ARBA" id="ARBA00023027"/>
    </source>
</evidence>
<dbReference type="Gene3D" id="2.20.140.10">
    <property type="entry name" value="WGR domain"/>
    <property type="match status" value="1"/>
</dbReference>
<feature type="compositionally biased region" description="Basic residues" evidence="16">
    <location>
        <begin position="166"/>
        <end position="175"/>
    </location>
</feature>
<dbReference type="PANTHER" id="PTHR10459:SF60">
    <property type="entry name" value="POLY [ADP-RIBOSE] POLYMERASE 2"/>
    <property type="match status" value="1"/>
</dbReference>
<dbReference type="GO" id="GO:0016779">
    <property type="term" value="F:nucleotidyltransferase activity"/>
    <property type="evidence" value="ECO:0007669"/>
    <property type="project" value="UniProtKB-KW"/>
</dbReference>
<proteinExistence type="inferred from homology"/>
<dbReference type="Pfam" id="PF00644">
    <property type="entry name" value="PARP"/>
    <property type="match status" value="1"/>
</dbReference>
<dbReference type="FunFam" id="1.20.142.10:FF:000002">
    <property type="entry name" value="Poly [ADP-ribose] polymerase"/>
    <property type="match status" value="1"/>
</dbReference>
<keyword evidence="2 15" id="KW-0328">Glycosyltransferase</keyword>
<sequence>MPPKRAKKAAPVKPALDGCKLVLSGTFPGQSQASLKAKVEGAGAVVASAVTEDTTHVVATVSDYSKPSTKVSKALANGIPIVSLEWLDLCAENNVREAEKDFVPGVSKDKEDDDQVAPPAATKSVPAPAVTSQTTVATLPTRASRKRAAPQVADTPAADDDAAPPKPKKTRARKAVKVEEDVMEDDLESEPEPKPKAKPEPVIGQGQVAKKKDIQIPLDEGCPYVTSVVYIDDSGVIFDASLNQTNSSSNNNKFYRIQLLMDSNNTYRTWTRWGRVGERGQTAVAGQGSLPVAMKQFEKKFKDKSGLSWDQRGENPKPGKYAFVERNYSADSDEEEEEDEEKKDTKGKKVSDWQPPKCTLHPAVQKFLQLIFNQRFFAETMSALNYDVNKLPLGKLSKATITRGFQALKDLSALIDDQSLAMSKYSCSFPTAVENLSNSFYSLIPHAFGRNRPPIMQDQQMLKREIELLESLSDMKDAALIMKLDKVGNDDVHPLDKQYEGLKLNEMTPLDPSTAEYTNLKDYLVETRGYTHGVNYDVEAIFRIQREGEKERFDSSPFGKIGQNRRLLWHGSRSTNFGGILSQGLRIAPPEAPVSGYMFGKGIYLADMSSKSAGYCFSSSSGGNALLLLCEAELGDPMQNLVHASYNAGEDAKAKGMIATFGQGTTGPSKWKDAECVHPSLEGVKMPDPSTPPGDTDVRNSSLYYNEYIAYDVAQVRLRYLFHVKMR</sequence>
<comment type="catalytic activity">
    <reaction evidence="14">
        <text>NAD(+) + (ADP-D-ribosyl)n-acceptor = nicotinamide + (ADP-D-ribosyl)n+1-acceptor + H(+).</text>
        <dbReference type="EC" id="2.4.2.30"/>
    </reaction>
</comment>
<keyword evidence="8" id="KW-0863">Zinc-finger</keyword>
<evidence type="ECO:0000259" key="18">
    <source>
        <dbReference type="PROSITE" id="PS51059"/>
    </source>
</evidence>
<evidence type="ECO:0000256" key="11">
    <source>
        <dbReference type="ARBA" id="ARBA00023125"/>
    </source>
</evidence>
<dbReference type="AlphaFoldDB" id="A0AA39W9K8"/>
<dbReference type="GO" id="GO:0003677">
    <property type="term" value="F:DNA binding"/>
    <property type="evidence" value="ECO:0007669"/>
    <property type="project" value="UniProtKB-KW"/>
</dbReference>
<keyword evidence="12" id="KW-0539">Nucleus</keyword>
<dbReference type="PROSITE" id="PS50172">
    <property type="entry name" value="BRCT"/>
    <property type="match status" value="1"/>
</dbReference>
<dbReference type="FunFam" id="2.20.140.10:FF:000001">
    <property type="entry name" value="Poly [ADP-ribose] polymerase"/>
    <property type="match status" value="1"/>
</dbReference>
<keyword evidence="4" id="KW-0548">Nucleotidyltransferase</keyword>
<comment type="similarity">
    <text evidence="13">Belongs to the ARTD/PARP family.</text>
</comment>
<evidence type="ECO:0000259" key="20">
    <source>
        <dbReference type="PROSITE" id="PS51977"/>
    </source>
</evidence>
<dbReference type="SMART" id="SM00292">
    <property type="entry name" value="BRCT"/>
    <property type="match status" value="1"/>
</dbReference>
<evidence type="ECO:0000256" key="3">
    <source>
        <dbReference type="ARBA" id="ARBA00022679"/>
    </source>
</evidence>
<evidence type="ECO:0000256" key="1">
    <source>
        <dbReference type="ARBA" id="ARBA00004123"/>
    </source>
</evidence>
<feature type="domain" description="WGR" evidence="20">
    <location>
        <begin position="226"/>
        <end position="321"/>
    </location>
</feature>
<dbReference type="GO" id="GO:0006302">
    <property type="term" value="P:double-strand break repair"/>
    <property type="evidence" value="ECO:0007669"/>
    <property type="project" value="TreeGrafter"/>
</dbReference>
<dbReference type="GO" id="GO:0070212">
    <property type="term" value="P:protein poly-ADP-ribosylation"/>
    <property type="evidence" value="ECO:0007669"/>
    <property type="project" value="TreeGrafter"/>
</dbReference>
<feature type="compositionally biased region" description="Acidic residues" evidence="16">
    <location>
        <begin position="331"/>
        <end position="341"/>
    </location>
</feature>
<dbReference type="PANTHER" id="PTHR10459">
    <property type="entry name" value="DNA LIGASE"/>
    <property type="match status" value="1"/>
</dbReference>
<dbReference type="InterPro" id="IPR050800">
    <property type="entry name" value="ARTD/PARP"/>
</dbReference>
<evidence type="ECO:0000256" key="7">
    <source>
        <dbReference type="ARBA" id="ARBA00022765"/>
    </source>
</evidence>
<keyword evidence="7" id="KW-0013">ADP-ribosylation</keyword>
<keyword evidence="3 15" id="KW-0808">Transferase</keyword>
<dbReference type="GO" id="GO:0003950">
    <property type="term" value="F:NAD+ poly-ADP-ribosyltransferase activity"/>
    <property type="evidence" value="ECO:0007669"/>
    <property type="project" value="UniProtKB-UniRule"/>
</dbReference>
<dbReference type="EC" id="2.4.2.-" evidence="15"/>
<evidence type="ECO:0000256" key="14">
    <source>
        <dbReference type="ARBA" id="ARBA00033987"/>
    </source>
</evidence>
<dbReference type="Gene3D" id="3.40.50.10190">
    <property type="entry name" value="BRCT domain"/>
    <property type="match status" value="1"/>
</dbReference>
<dbReference type="PROSITE" id="PS51977">
    <property type="entry name" value="WGR"/>
    <property type="match status" value="1"/>
</dbReference>
<dbReference type="Pfam" id="PF02877">
    <property type="entry name" value="PARP_reg"/>
    <property type="match status" value="1"/>
</dbReference>
<evidence type="ECO:0000313" key="22">
    <source>
        <dbReference type="Proteomes" id="UP001174934"/>
    </source>
</evidence>
<feature type="domain" description="BRCT" evidence="17">
    <location>
        <begin position="11"/>
        <end position="104"/>
    </location>
</feature>
<evidence type="ECO:0000313" key="21">
    <source>
        <dbReference type="EMBL" id="KAK0609522.1"/>
    </source>
</evidence>